<sequence length="214" mass="23900">MGPEREMQNLGKPASSITLAYVYGPFGGVADFRDLGIGNNEELHHTLRGSGLTEDDHISSCETFNRFVLKSSRTHRLDWVLLGLIIWATARGNCNQAGIIVSAPGSVEEEEVLLGLWRPTWIGVNVCANLCLRRAMIHNVSAHDAKDTQLTITPTHSNVQHEVSLKIGLPSGNVRDKDTSKERMVVQVHLPQIQADDIPRRRRPTNVWEQKREP</sequence>
<evidence type="ECO:0000313" key="2">
    <source>
        <dbReference type="EMBL" id="KAG2120679.1"/>
    </source>
</evidence>
<dbReference type="OrthoDB" id="10510374at2759"/>
<evidence type="ECO:0000256" key="1">
    <source>
        <dbReference type="SAM" id="MobiDB-lite"/>
    </source>
</evidence>
<keyword evidence="3" id="KW-1185">Reference proteome</keyword>
<feature type="region of interest" description="Disordered" evidence="1">
    <location>
        <begin position="195"/>
        <end position="214"/>
    </location>
</feature>
<protein>
    <submittedName>
        <fullName evidence="2">Uncharacterized protein</fullName>
    </submittedName>
</protein>
<dbReference type="GeneID" id="64702614"/>
<evidence type="ECO:0000313" key="3">
    <source>
        <dbReference type="Proteomes" id="UP000823399"/>
    </source>
</evidence>
<organism evidence="2 3">
    <name type="scientific">Suillus discolor</name>
    <dbReference type="NCBI Taxonomy" id="1912936"/>
    <lineage>
        <taxon>Eukaryota</taxon>
        <taxon>Fungi</taxon>
        <taxon>Dikarya</taxon>
        <taxon>Basidiomycota</taxon>
        <taxon>Agaricomycotina</taxon>
        <taxon>Agaricomycetes</taxon>
        <taxon>Agaricomycetidae</taxon>
        <taxon>Boletales</taxon>
        <taxon>Suillineae</taxon>
        <taxon>Suillaceae</taxon>
        <taxon>Suillus</taxon>
    </lineage>
</organism>
<name>A0A9P7K0Z2_9AGAM</name>
<comment type="caution">
    <text evidence="2">The sequence shown here is derived from an EMBL/GenBank/DDBJ whole genome shotgun (WGS) entry which is preliminary data.</text>
</comment>
<gene>
    <name evidence="2" type="ORF">F5147DRAFT_756637</name>
</gene>
<reference evidence="2" key="1">
    <citation type="journal article" date="2020" name="New Phytol.">
        <title>Comparative genomics reveals dynamic genome evolution in host specialist ectomycorrhizal fungi.</title>
        <authorList>
            <person name="Lofgren L.A."/>
            <person name="Nguyen N.H."/>
            <person name="Vilgalys R."/>
            <person name="Ruytinx J."/>
            <person name="Liao H.L."/>
            <person name="Branco S."/>
            <person name="Kuo A."/>
            <person name="LaButti K."/>
            <person name="Lipzen A."/>
            <person name="Andreopoulos W."/>
            <person name="Pangilinan J."/>
            <person name="Riley R."/>
            <person name="Hundley H."/>
            <person name="Na H."/>
            <person name="Barry K."/>
            <person name="Grigoriev I.V."/>
            <person name="Stajich J.E."/>
            <person name="Kennedy P.G."/>
        </authorList>
    </citation>
    <scope>NUCLEOTIDE SEQUENCE</scope>
    <source>
        <strain evidence="2">FC423</strain>
    </source>
</reference>
<dbReference type="RefSeq" id="XP_041300055.1">
    <property type="nucleotide sequence ID" value="XM_041440355.1"/>
</dbReference>
<proteinExistence type="predicted"/>
<dbReference type="AlphaFoldDB" id="A0A9P7K0Z2"/>
<accession>A0A9P7K0Z2</accession>
<dbReference type="Proteomes" id="UP000823399">
    <property type="component" value="Unassembled WGS sequence"/>
</dbReference>
<dbReference type="EMBL" id="JABBWM010000001">
    <property type="protein sequence ID" value="KAG2120679.1"/>
    <property type="molecule type" value="Genomic_DNA"/>
</dbReference>